<dbReference type="AlphaFoldDB" id="A0A2P5BRT6"/>
<evidence type="ECO:0000313" key="1">
    <source>
        <dbReference type="EMBL" id="PON51454.1"/>
    </source>
</evidence>
<organism evidence="1 2">
    <name type="scientific">Trema orientale</name>
    <name type="common">Charcoal tree</name>
    <name type="synonym">Celtis orientalis</name>
    <dbReference type="NCBI Taxonomy" id="63057"/>
    <lineage>
        <taxon>Eukaryota</taxon>
        <taxon>Viridiplantae</taxon>
        <taxon>Streptophyta</taxon>
        <taxon>Embryophyta</taxon>
        <taxon>Tracheophyta</taxon>
        <taxon>Spermatophyta</taxon>
        <taxon>Magnoliopsida</taxon>
        <taxon>eudicotyledons</taxon>
        <taxon>Gunneridae</taxon>
        <taxon>Pentapetalae</taxon>
        <taxon>rosids</taxon>
        <taxon>fabids</taxon>
        <taxon>Rosales</taxon>
        <taxon>Cannabaceae</taxon>
        <taxon>Trema</taxon>
    </lineage>
</organism>
<accession>A0A2P5BRT6</accession>
<dbReference type="EMBL" id="JXTC01000472">
    <property type="protein sequence ID" value="PON51454.1"/>
    <property type="molecule type" value="Genomic_DNA"/>
</dbReference>
<dbReference type="OrthoDB" id="10290624at2759"/>
<proteinExistence type="predicted"/>
<evidence type="ECO:0000313" key="2">
    <source>
        <dbReference type="Proteomes" id="UP000237000"/>
    </source>
</evidence>
<sequence length="149" mass="16736">MVSGTTLLANFFMWRSFMQKRKKNEAKSWWVGGMSLGTVWRNLLSSSTDSGTVSESFNCMPPYVPRFMLFSIEKRPSLSSPFRILTGNEGVFFKASSNPLNGTSKSCILSPGFIMRLHGFKHFNGGLSHCMLSCERIIIPEKLNMLASH</sequence>
<reference evidence="2" key="1">
    <citation type="submission" date="2016-06" db="EMBL/GenBank/DDBJ databases">
        <title>Parallel loss of symbiosis genes in relatives of nitrogen-fixing non-legume Parasponia.</title>
        <authorList>
            <person name="Van Velzen R."/>
            <person name="Holmer R."/>
            <person name="Bu F."/>
            <person name="Rutten L."/>
            <person name="Van Zeijl A."/>
            <person name="Liu W."/>
            <person name="Santuari L."/>
            <person name="Cao Q."/>
            <person name="Sharma T."/>
            <person name="Shen D."/>
            <person name="Roswanjaya Y."/>
            <person name="Wardhani T."/>
            <person name="Kalhor M.S."/>
            <person name="Jansen J."/>
            <person name="Van den Hoogen J."/>
            <person name="Gungor B."/>
            <person name="Hartog M."/>
            <person name="Hontelez J."/>
            <person name="Verver J."/>
            <person name="Yang W.-C."/>
            <person name="Schijlen E."/>
            <person name="Repin R."/>
            <person name="Schilthuizen M."/>
            <person name="Schranz E."/>
            <person name="Heidstra R."/>
            <person name="Miyata K."/>
            <person name="Fedorova E."/>
            <person name="Kohlen W."/>
            <person name="Bisseling T."/>
            <person name="Smit S."/>
            <person name="Geurts R."/>
        </authorList>
    </citation>
    <scope>NUCLEOTIDE SEQUENCE [LARGE SCALE GENOMIC DNA]</scope>
    <source>
        <strain evidence="2">cv. RG33-2</strain>
    </source>
</reference>
<comment type="caution">
    <text evidence="1">The sequence shown here is derived from an EMBL/GenBank/DDBJ whole genome shotgun (WGS) entry which is preliminary data.</text>
</comment>
<gene>
    <name evidence="1" type="ORF">TorRG33x02_311250</name>
</gene>
<keyword evidence="2" id="KW-1185">Reference proteome</keyword>
<dbReference type="Proteomes" id="UP000237000">
    <property type="component" value="Unassembled WGS sequence"/>
</dbReference>
<protein>
    <submittedName>
        <fullName evidence="1">Uncharacterized protein</fullName>
    </submittedName>
</protein>
<dbReference type="InParanoid" id="A0A2P5BRT6"/>
<name>A0A2P5BRT6_TREOI</name>